<name>A0A452XM59_AEGTS</name>
<accession>A0A452XM59</accession>
<proteinExistence type="predicted"/>
<dbReference type="AlphaFoldDB" id="A0A452XM59"/>
<reference evidence="2" key="4">
    <citation type="submission" date="2019-03" db="UniProtKB">
        <authorList>
            <consortium name="EnsemblPlants"/>
        </authorList>
    </citation>
    <scope>IDENTIFICATION</scope>
</reference>
<evidence type="ECO:0008006" key="4">
    <source>
        <dbReference type="Google" id="ProtNLM"/>
    </source>
</evidence>
<evidence type="ECO:0000256" key="1">
    <source>
        <dbReference type="ARBA" id="ARBA00022679"/>
    </source>
</evidence>
<dbReference type="Pfam" id="PF02458">
    <property type="entry name" value="Transferase"/>
    <property type="match status" value="1"/>
</dbReference>
<dbReference type="PANTHER" id="PTHR31896:SF9">
    <property type="entry name" value="OS08G0111500 PROTEIN"/>
    <property type="match status" value="1"/>
</dbReference>
<evidence type="ECO:0000313" key="3">
    <source>
        <dbReference type="Proteomes" id="UP000015105"/>
    </source>
</evidence>
<dbReference type="Proteomes" id="UP000015105">
    <property type="component" value="Chromosome 1D"/>
</dbReference>
<reference evidence="2" key="3">
    <citation type="journal article" date="2017" name="Nature">
        <title>Genome sequence of the progenitor of the wheat D genome Aegilops tauschii.</title>
        <authorList>
            <person name="Luo M.C."/>
            <person name="Gu Y.Q."/>
            <person name="Puiu D."/>
            <person name="Wang H."/>
            <person name="Twardziok S.O."/>
            <person name="Deal K.R."/>
            <person name="Huo N."/>
            <person name="Zhu T."/>
            <person name="Wang L."/>
            <person name="Wang Y."/>
            <person name="McGuire P.E."/>
            <person name="Liu S."/>
            <person name="Long H."/>
            <person name="Ramasamy R.K."/>
            <person name="Rodriguez J.C."/>
            <person name="Van S.L."/>
            <person name="Yuan L."/>
            <person name="Wang Z."/>
            <person name="Xia Z."/>
            <person name="Xiao L."/>
            <person name="Anderson O.D."/>
            <person name="Ouyang S."/>
            <person name="Liang Y."/>
            <person name="Zimin A.V."/>
            <person name="Pertea G."/>
            <person name="Qi P."/>
            <person name="Bennetzen J.L."/>
            <person name="Dai X."/>
            <person name="Dawson M.W."/>
            <person name="Muller H.G."/>
            <person name="Kugler K."/>
            <person name="Rivarola-Duarte L."/>
            <person name="Spannagl M."/>
            <person name="Mayer K.F.X."/>
            <person name="Lu F.H."/>
            <person name="Bevan M.W."/>
            <person name="Leroy P."/>
            <person name="Li P."/>
            <person name="You F.M."/>
            <person name="Sun Q."/>
            <person name="Liu Z."/>
            <person name="Lyons E."/>
            <person name="Wicker T."/>
            <person name="Salzberg S.L."/>
            <person name="Devos K.M."/>
            <person name="Dvorak J."/>
        </authorList>
    </citation>
    <scope>NUCLEOTIDE SEQUENCE [LARGE SCALE GENOMIC DNA]</scope>
    <source>
        <strain evidence="2">cv. AL8/78</strain>
    </source>
</reference>
<sequence length="496" mass="53102">MDATIYICKQQLLASYESQEILIASEPMGSIEHMEAAGTVRIVSRRMVRPSSGGGTPSEVIHLTPWDLRLLTIDHIQKGILLPKAPVGGKRLVDALASSLARALDRYCHFAGRLAVEELGDGTVTVALRCTGDGAELVHAAAPSVAVTDLVGSVYTPSPVVWDLFSLNGVLDADAAIESLPVLSAQVTELADGVFVAVSMNHSVGDGTSFWEFFNAWSEIHRGDVNGNGLNKMNMVSTPSPVLARWFVETSPMPIPLPFSKLRHVLRRFELPPVREGFFTFSAASVKKLKARANAEMAGVATAPISSLQALLAHLWRAVCRARRLAPGQETFYAVIIGCRGRVRGIPPGYVGNAVVPGRAVCAAGEVLEKGLGWTAWQLNRAVASFDEAALRGFLERWVREPRFSFTGDLSSAAGGAGLETGSSPRFDVFGNDFGWGRPVGVRSGLGDKTDGKATVFEGPERGGSMSLEVCLAPDALERLVADHEFMDVVTLPARV</sequence>
<dbReference type="Gene3D" id="3.30.559.10">
    <property type="entry name" value="Chloramphenicol acetyltransferase-like domain"/>
    <property type="match status" value="2"/>
</dbReference>
<dbReference type="GeneID" id="109781623"/>
<dbReference type="EnsemblPlants" id="AET1Gv20061000.1">
    <property type="protein sequence ID" value="AET1Gv20061000.1"/>
    <property type="gene ID" value="AET1Gv20061000"/>
</dbReference>
<dbReference type="KEGG" id="ats:109781623"/>
<dbReference type="InterPro" id="IPR023213">
    <property type="entry name" value="CAT-like_dom_sf"/>
</dbReference>
<protein>
    <recommendedName>
        <fullName evidence="4">Acetyltransferase</fullName>
    </recommendedName>
</protein>
<dbReference type="PANTHER" id="PTHR31896">
    <property type="entry name" value="FAMILY REGULATORY PROTEIN, PUTATIVE (AFU_ORTHOLOGUE AFUA_3G14730)-RELATED"/>
    <property type="match status" value="1"/>
</dbReference>
<reference evidence="3" key="1">
    <citation type="journal article" date="2014" name="Science">
        <title>Ancient hybridizations among the ancestral genomes of bread wheat.</title>
        <authorList>
            <consortium name="International Wheat Genome Sequencing Consortium,"/>
            <person name="Marcussen T."/>
            <person name="Sandve S.R."/>
            <person name="Heier L."/>
            <person name="Spannagl M."/>
            <person name="Pfeifer M."/>
            <person name="Jakobsen K.S."/>
            <person name="Wulff B.B."/>
            <person name="Steuernagel B."/>
            <person name="Mayer K.F."/>
            <person name="Olsen O.A."/>
        </authorList>
    </citation>
    <scope>NUCLEOTIDE SEQUENCE [LARGE SCALE GENOMIC DNA]</scope>
    <source>
        <strain evidence="3">cv. AL8/78</strain>
    </source>
</reference>
<keyword evidence="1" id="KW-0808">Transferase</keyword>
<evidence type="ECO:0000313" key="2">
    <source>
        <dbReference type="EnsemblPlants" id="AET1Gv20061000.1"/>
    </source>
</evidence>
<reference evidence="2" key="5">
    <citation type="journal article" date="2021" name="G3 (Bethesda)">
        <title>Aegilops tauschii genome assembly Aet v5.0 features greater sequence contiguity and improved annotation.</title>
        <authorList>
            <person name="Wang L."/>
            <person name="Zhu T."/>
            <person name="Rodriguez J.C."/>
            <person name="Deal K.R."/>
            <person name="Dubcovsky J."/>
            <person name="McGuire P.E."/>
            <person name="Lux T."/>
            <person name="Spannagl M."/>
            <person name="Mayer K.F.X."/>
            <person name="Baldrich P."/>
            <person name="Meyers B.C."/>
            <person name="Huo N."/>
            <person name="Gu Y.Q."/>
            <person name="Zhou H."/>
            <person name="Devos K.M."/>
            <person name="Bennetzen J.L."/>
            <person name="Unver T."/>
            <person name="Budak H."/>
            <person name="Gulick P.J."/>
            <person name="Galiba G."/>
            <person name="Kalapos B."/>
            <person name="Nelson D.R."/>
            <person name="Li P."/>
            <person name="You F.M."/>
            <person name="Luo M.C."/>
            <person name="Dvorak J."/>
        </authorList>
    </citation>
    <scope>NUCLEOTIDE SEQUENCE [LARGE SCALE GENOMIC DNA]</scope>
    <source>
        <strain evidence="2">cv. AL8/78</strain>
    </source>
</reference>
<dbReference type="OrthoDB" id="1862401at2759"/>
<organism evidence="2 3">
    <name type="scientific">Aegilops tauschii subsp. strangulata</name>
    <name type="common">Goatgrass</name>
    <dbReference type="NCBI Taxonomy" id="200361"/>
    <lineage>
        <taxon>Eukaryota</taxon>
        <taxon>Viridiplantae</taxon>
        <taxon>Streptophyta</taxon>
        <taxon>Embryophyta</taxon>
        <taxon>Tracheophyta</taxon>
        <taxon>Spermatophyta</taxon>
        <taxon>Magnoliopsida</taxon>
        <taxon>Liliopsida</taxon>
        <taxon>Poales</taxon>
        <taxon>Poaceae</taxon>
        <taxon>BOP clade</taxon>
        <taxon>Pooideae</taxon>
        <taxon>Triticodae</taxon>
        <taxon>Triticeae</taxon>
        <taxon>Triticinae</taxon>
        <taxon>Aegilops</taxon>
    </lineage>
</organism>
<dbReference type="InterPro" id="IPR051283">
    <property type="entry name" value="Sec_Metabolite_Acyltrans"/>
</dbReference>
<dbReference type="Gramene" id="AET1Gv20061000.1">
    <property type="protein sequence ID" value="AET1Gv20061000.1"/>
    <property type="gene ID" value="AET1Gv20061000"/>
</dbReference>
<keyword evidence="3" id="KW-1185">Reference proteome</keyword>
<reference evidence="3" key="2">
    <citation type="journal article" date="2017" name="Nat. Plants">
        <title>The Aegilops tauschii genome reveals multiple impacts of transposons.</title>
        <authorList>
            <person name="Zhao G."/>
            <person name="Zou C."/>
            <person name="Li K."/>
            <person name="Wang K."/>
            <person name="Li T."/>
            <person name="Gao L."/>
            <person name="Zhang X."/>
            <person name="Wang H."/>
            <person name="Yang Z."/>
            <person name="Liu X."/>
            <person name="Jiang W."/>
            <person name="Mao L."/>
            <person name="Kong X."/>
            <person name="Jiao Y."/>
            <person name="Jia J."/>
        </authorList>
    </citation>
    <scope>NUCLEOTIDE SEQUENCE [LARGE SCALE GENOMIC DNA]</scope>
    <source>
        <strain evidence="3">cv. AL8/78</strain>
    </source>
</reference>
<dbReference type="RefSeq" id="XP_020195800.2">
    <property type="nucleotide sequence ID" value="XM_020340211.2"/>
</dbReference>
<dbReference type="OMA" id="NDFLQPH"/>
<dbReference type="STRING" id="200361.A0A452XM59"/>
<dbReference type="GO" id="GO:0016747">
    <property type="term" value="F:acyltransferase activity, transferring groups other than amino-acyl groups"/>
    <property type="evidence" value="ECO:0007669"/>
    <property type="project" value="UniProtKB-ARBA"/>
</dbReference>